<dbReference type="SUPFAM" id="SSF56784">
    <property type="entry name" value="HAD-like"/>
    <property type="match status" value="1"/>
</dbReference>
<dbReference type="InterPro" id="IPR036412">
    <property type="entry name" value="HAD-like_sf"/>
</dbReference>
<evidence type="ECO:0000313" key="6">
    <source>
        <dbReference type="EMBL" id="TVX81796.1"/>
    </source>
</evidence>
<comment type="similarity">
    <text evidence="1 3">Belongs to the 5'(3')-deoxyribonucleotidase family.</text>
</comment>
<proteinExistence type="inferred from homology"/>
<evidence type="ECO:0000313" key="5">
    <source>
        <dbReference type="EMBL" id="CEG30398.1"/>
    </source>
</evidence>
<dbReference type="Proteomes" id="UP000182110">
    <property type="component" value="Unassembled WGS sequence"/>
</dbReference>
<keyword evidence="7" id="KW-1185">Reference proteome</keyword>
<evidence type="ECO:0000256" key="2">
    <source>
        <dbReference type="ARBA" id="ARBA00022801"/>
    </source>
</evidence>
<dbReference type="GO" id="GO:0008253">
    <property type="term" value="F:5'-nucleotidase activity"/>
    <property type="evidence" value="ECO:0007669"/>
    <property type="project" value="InterPro"/>
</dbReference>
<dbReference type="PIRSF" id="PIRSF021362">
    <property type="entry name" value="UCP021362_HAD"/>
    <property type="match status" value="1"/>
</dbReference>
<evidence type="ECO:0000256" key="4">
    <source>
        <dbReference type="PIRSR" id="PIRSR610708-1"/>
    </source>
</evidence>
<dbReference type="STRING" id="1478.UP17_22925"/>
<dbReference type="GeneID" id="72371102"/>
<evidence type="ECO:0000256" key="1">
    <source>
        <dbReference type="ARBA" id="ARBA00009589"/>
    </source>
</evidence>
<name>A0A098F6R6_9BACI</name>
<protein>
    <recommendedName>
        <fullName evidence="3">Nucleotidase</fullName>
        <ecNumber evidence="3">3.1.3.-</ecNumber>
    </recommendedName>
</protein>
<keyword evidence="2 3" id="KW-0378">Hydrolase</keyword>
<dbReference type="InterPro" id="IPR052419">
    <property type="entry name" value="5_3-deoxyribonucleotidase-like"/>
</dbReference>
<dbReference type="Pfam" id="PF06941">
    <property type="entry name" value="NT5C"/>
    <property type="match status" value="1"/>
</dbReference>
<organism evidence="6 8">
    <name type="scientific">Peribacillus simplex</name>
    <dbReference type="NCBI Taxonomy" id="1478"/>
    <lineage>
        <taxon>Bacteria</taxon>
        <taxon>Bacillati</taxon>
        <taxon>Bacillota</taxon>
        <taxon>Bacilli</taxon>
        <taxon>Bacillales</taxon>
        <taxon>Bacillaceae</taxon>
        <taxon>Peribacillus</taxon>
    </lineage>
</organism>
<dbReference type="RefSeq" id="WP_034310235.1">
    <property type="nucleotide sequence ID" value="NZ_CABIYS010000004.1"/>
</dbReference>
<feature type="active site" description="Proton donor" evidence="4">
    <location>
        <position position="8"/>
    </location>
</feature>
<reference evidence="5" key="2">
    <citation type="submission" date="2014-10" db="EMBL/GenBank/DDBJ databases">
        <authorList>
            <person name="Urmite Genomes"/>
        </authorList>
    </citation>
    <scope>NUCLEOTIDE SEQUENCE</scope>
    <source>
        <strain evidence="5">P558</strain>
    </source>
</reference>
<dbReference type="InterPro" id="IPR010708">
    <property type="entry name" value="5'(3')-deoxyribonucleotidase"/>
</dbReference>
<evidence type="ECO:0000256" key="3">
    <source>
        <dbReference type="PIRNR" id="PIRNR021362"/>
    </source>
</evidence>
<accession>A0A098F6R6</accession>
<dbReference type="InterPro" id="IPR009206">
    <property type="entry name" value="Nucleotidase_putative"/>
</dbReference>
<dbReference type="GO" id="GO:0009264">
    <property type="term" value="P:deoxyribonucleotide catabolic process"/>
    <property type="evidence" value="ECO:0007669"/>
    <property type="project" value="InterPro"/>
</dbReference>
<evidence type="ECO:0000313" key="7">
    <source>
        <dbReference type="Proteomes" id="UP000182110"/>
    </source>
</evidence>
<sequence length="187" mass="22049">MKFGFDIDDTLINLREFAFHLYNEKLNTNIELTKFRALKTLEIHEAFGLDKEAGGKMWNSLADEVYYSSCPAFEGAVETLQELERDGHEIYYITARKAEHGERTKKWLIENGFPVKDDHFYCGMKDHEKIDTIRKLELDYYFDDKPAVLETLLDIPTKVYAMDNSYNRELDIPRLTSWFELKEILSK</sequence>
<evidence type="ECO:0000313" key="8">
    <source>
        <dbReference type="Proteomes" id="UP000317770"/>
    </source>
</evidence>
<dbReference type="PANTHER" id="PTHR35134">
    <property type="entry name" value="NUCLEOTIDASE YQFW-RELATED"/>
    <property type="match status" value="1"/>
</dbReference>
<feature type="active site" description="Nucleophile" evidence="4">
    <location>
        <position position="6"/>
    </location>
</feature>
<dbReference type="AlphaFoldDB" id="A0A098F6R6"/>
<comment type="caution">
    <text evidence="6">The sequence shown here is derived from an EMBL/GenBank/DDBJ whole genome shotgun (WGS) entry which is preliminary data.</text>
</comment>
<dbReference type="Gene3D" id="3.40.50.1000">
    <property type="entry name" value="HAD superfamily/HAD-like"/>
    <property type="match status" value="1"/>
</dbReference>
<dbReference type="Proteomes" id="UP000317770">
    <property type="component" value="Unassembled WGS sequence"/>
</dbReference>
<dbReference type="InterPro" id="IPR023214">
    <property type="entry name" value="HAD_sf"/>
</dbReference>
<dbReference type="EC" id="3.1.3.-" evidence="3"/>
<dbReference type="eggNOG" id="COG5663">
    <property type="taxonomic scope" value="Bacteria"/>
</dbReference>
<reference evidence="5 7" key="1">
    <citation type="journal article" date="2014" name="Genome Announc.">
        <title>Genome Sequence of Bacillus simplex Strain P558, Isolated from a Human Fecal Sample.</title>
        <authorList>
            <person name="Croce O."/>
            <person name="Hugon P."/>
            <person name="Lagier J.C."/>
            <person name="Bibi F."/>
            <person name="Robert C."/>
            <person name="Azhar E.I."/>
            <person name="Raoult D."/>
            <person name="Fournier P.E."/>
        </authorList>
    </citation>
    <scope>NUCLEOTIDE SEQUENCE [LARGE SCALE GENOMIC DNA]</scope>
    <source>
        <strain evidence="5 7">P558</strain>
    </source>
</reference>
<dbReference type="EMBL" id="VNKI01000003">
    <property type="protein sequence ID" value="TVX81796.1"/>
    <property type="molecule type" value="Genomic_DNA"/>
</dbReference>
<gene>
    <name evidence="5" type="ORF">BN1180_00502</name>
    <name evidence="6" type="ORF">FQP34_07585</name>
</gene>
<dbReference type="PANTHER" id="PTHR35134:SF2">
    <property type="entry name" value="NUCLEOTIDASE YQFW-RELATED"/>
    <property type="match status" value="1"/>
</dbReference>
<dbReference type="EMBL" id="CCXW01000001">
    <property type="protein sequence ID" value="CEG30398.1"/>
    <property type="molecule type" value="Genomic_DNA"/>
</dbReference>
<reference evidence="6 8" key="3">
    <citation type="submission" date="2019-07" db="EMBL/GenBank/DDBJ databases">
        <title>Genome assembly of Bacillus simplex strain GGC-P6A.</title>
        <authorList>
            <person name="Jennings M.E."/>
            <person name="Barton H.A."/>
        </authorList>
    </citation>
    <scope>NUCLEOTIDE SEQUENCE [LARGE SCALE GENOMIC DNA]</scope>
    <source>
        <strain evidence="6 8">GGC-P6A</strain>
    </source>
</reference>